<comment type="similarity">
    <text evidence="1">Belongs to the cyclin family. Cyclin AB subfamily.</text>
</comment>
<keyword evidence="4" id="KW-0131">Cell cycle</keyword>
<dbReference type="SMART" id="SM01332">
    <property type="entry name" value="Cyclin_C"/>
    <property type="match status" value="1"/>
</dbReference>
<organism evidence="8 9">
    <name type="scientific">Papaver nudicaule</name>
    <name type="common">Iceland poppy</name>
    <dbReference type="NCBI Taxonomy" id="74823"/>
    <lineage>
        <taxon>Eukaryota</taxon>
        <taxon>Viridiplantae</taxon>
        <taxon>Streptophyta</taxon>
        <taxon>Embryophyta</taxon>
        <taxon>Tracheophyta</taxon>
        <taxon>Spermatophyta</taxon>
        <taxon>Magnoliopsida</taxon>
        <taxon>Ranunculales</taxon>
        <taxon>Papaveraceae</taxon>
        <taxon>Papaveroideae</taxon>
        <taxon>Papaver</taxon>
    </lineage>
</organism>
<proteinExistence type="inferred from homology"/>
<dbReference type="PANTHER" id="PTHR10177">
    <property type="entry name" value="CYCLINS"/>
    <property type="match status" value="1"/>
</dbReference>
<feature type="domain" description="Cyclin C-terminal" evidence="7">
    <location>
        <begin position="161"/>
        <end position="278"/>
    </location>
</feature>
<dbReference type="Pfam" id="PF02984">
    <property type="entry name" value="Cyclin_C"/>
    <property type="match status" value="1"/>
</dbReference>
<gene>
    <name evidence="8" type="ORF">MKW94_019820</name>
</gene>
<dbReference type="InterPro" id="IPR004367">
    <property type="entry name" value="Cyclin_C-dom"/>
</dbReference>
<evidence type="ECO:0000256" key="1">
    <source>
        <dbReference type="ARBA" id="ARBA00006955"/>
    </source>
</evidence>
<name>A0AA41RVK8_PAPNU</name>
<evidence type="ECO:0000256" key="3">
    <source>
        <dbReference type="ARBA" id="ARBA00023127"/>
    </source>
</evidence>
<dbReference type="GO" id="GO:0051301">
    <property type="term" value="P:cell division"/>
    <property type="evidence" value="ECO:0007669"/>
    <property type="project" value="UniProtKB-KW"/>
</dbReference>
<evidence type="ECO:0000256" key="2">
    <source>
        <dbReference type="ARBA" id="ARBA00022618"/>
    </source>
</evidence>
<feature type="domain" description="Cyclin-like" evidence="6">
    <location>
        <begin position="165"/>
        <end position="247"/>
    </location>
</feature>
<evidence type="ECO:0000259" key="6">
    <source>
        <dbReference type="SMART" id="SM00385"/>
    </source>
</evidence>
<dbReference type="PROSITE" id="PS00292">
    <property type="entry name" value="CYCLINS"/>
    <property type="match status" value="1"/>
</dbReference>
<evidence type="ECO:0000256" key="5">
    <source>
        <dbReference type="RuleBase" id="RU000383"/>
    </source>
</evidence>
<dbReference type="Gene3D" id="1.10.472.10">
    <property type="entry name" value="Cyclin-like"/>
    <property type="match status" value="2"/>
</dbReference>
<evidence type="ECO:0000256" key="4">
    <source>
        <dbReference type="ARBA" id="ARBA00023306"/>
    </source>
</evidence>
<dbReference type="InterPro" id="IPR039361">
    <property type="entry name" value="Cyclin"/>
</dbReference>
<dbReference type="Pfam" id="PF00134">
    <property type="entry name" value="Cyclin_N"/>
    <property type="match status" value="1"/>
</dbReference>
<dbReference type="InterPro" id="IPR013763">
    <property type="entry name" value="Cyclin-like_dom"/>
</dbReference>
<keyword evidence="2" id="KW-0132">Cell division</keyword>
<dbReference type="AlphaFoldDB" id="A0AA41RVK8"/>
<evidence type="ECO:0000259" key="7">
    <source>
        <dbReference type="SMART" id="SM01332"/>
    </source>
</evidence>
<evidence type="ECO:0000313" key="9">
    <source>
        <dbReference type="Proteomes" id="UP001177140"/>
    </source>
</evidence>
<reference evidence="8" key="1">
    <citation type="submission" date="2022-03" db="EMBL/GenBank/DDBJ databases">
        <title>A functionally conserved STORR gene fusion in Papaver species that diverged 16.8 million years ago.</title>
        <authorList>
            <person name="Catania T."/>
        </authorList>
    </citation>
    <scope>NUCLEOTIDE SEQUENCE</scope>
    <source>
        <strain evidence="8">S-191538</strain>
    </source>
</reference>
<evidence type="ECO:0008006" key="10">
    <source>
        <dbReference type="Google" id="ProtNLM"/>
    </source>
</evidence>
<keyword evidence="3 5" id="KW-0195">Cyclin</keyword>
<dbReference type="InterPro" id="IPR048258">
    <property type="entry name" value="Cyclins_cyclin-box"/>
</dbReference>
<dbReference type="InterPro" id="IPR006671">
    <property type="entry name" value="Cyclin_N"/>
</dbReference>
<dbReference type="InterPro" id="IPR036915">
    <property type="entry name" value="Cyclin-like_sf"/>
</dbReference>
<comment type="caution">
    <text evidence="8">The sequence shown here is derived from an EMBL/GenBank/DDBJ whole genome shotgun (WGS) entry which is preliminary data.</text>
</comment>
<dbReference type="InterPro" id="IPR046965">
    <property type="entry name" value="Cyclin_A/B-like"/>
</dbReference>
<dbReference type="GO" id="GO:0044772">
    <property type="term" value="P:mitotic cell cycle phase transition"/>
    <property type="evidence" value="ECO:0007669"/>
    <property type="project" value="InterPro"/>
</dbReference>
<dbReference type="GO" id="GO:0016538">
    <property type="term" value="F:cyclin-dependent protein serine/threonine kinase regulator activity"/>
    <property type="evidence" value="ECO:0007669"/>
    <property type="project" value="InterPro"/>
</dbReference>
<protein>
    <recommendedName>
        <fullName evidence="10">Cyclin N-terminal domain-containing protein</fullName>
    </recommendedName>
</protein>
<dbReference type="FunFam" id="1.10.472.10:FF:000032">
    <property type="entry name" value="G2/mitotic-specific cyclin-1"/>
    <property type="match status" value="1"/>
</dbReference>
<evidence type="ECO:0000313" key="8">
    <source>
        <dbReference type="EMBL" id="MCL7024371.1"/>
    </source>
</evidence>
<dbReference type="SMART" id="SM00385">
    <property type="entry name" value="CYCLIN"/>
    <property type="match status" value="2"/>
</dbReference>
<dbReference type="Proteomes" id="UP001177140">
    <property type="component" value="Unassembled WGS sequence"/>
</dbReference>
<keyword evidence="9" id="KW-1185">Reference proteome</keyword>
<feature type="domain" description="Cyclin-like" evidence="6">
    <location>
        <begin position="66"/>
        <end position="152"/>
    </location>
</feature>
<dbReference type="GO" id="GO:0010332">
    <property type="term" value="P:response to gamma radiation"/>
    <property type="evidence" value="ECO:0007669"/>
    <property type="project" value="UniProtKB-ARBA"/>
</dbReference>
<dbReference type="EMBL" id="JAJJMA010033701">
    <property type="protein sequence ID" value="MCL7024371.1"/>
    <property type="molecule type" value="Genomic_DNA"/>
</dbReference>
<dbReference type="PIRSF" id="PIRSF001771">
    <property type="entry name" value="Cyclin_A_B_D_E"/>
    <property type="match status" value="1"/>
</dbReference>
<dbReference type="SUPFAM" id="SSF47954">
    <property type="entry name" value="Cyclin-like"/>
    <property type="match status" value="2"/>
</dbReference>
<sequence>MKNAATARTAACVPKESIVDIDAEDVNNPLAVVEYVNDIYKFYKLTERPSQVCGHIDESMRMMLVDWLVDVHIRFRLTPEILYRTVNVLDRYLSMDLVVKEEEQWQLVGITAMLLASKYEEDKPPAVDDFVDISDETFDTKQILDMERSILRKLGWNLTEPTPYHFLVRFIKAAAADKVMENLVFFFAELGLMQYAMSKYCPSLLAASAVYAAKCTLNKTPYWNETLKHYAGYSECQLMECAKQFVTFHSDAAENEYRAVYDKYSTCAHNVVALLPPCTRLLIESRERQPCLESVCMSCLP</sequence>
<accession>A0AA41RVK8</accession>